<keyword evidence="2" id="KW-1185">Reference proteome</keyword>
<reference evidence="1" key="1">
    <citation type="journal article" date="2021" name="Nat. Commun.">
        <title>Genetic determinants of endophytism in the Arabidopsis root mycobiome.</title>
        <authorList>
            <person name="Mesny F."/>
            <person name="Miyauchi S."/>
            <person name="Thiergart T."/>
            <person name="Pickel B."/>
            <person name="Atanasova L."/>
            <person name="Karlsson M."/>
            <person name="Huettel B."/>
            <person name="Barry K.W."/>
            <person name="Haridas S."/>
            <person name="Chen C."/>
            <person name="Bauer D."/>
            <person name="Andreopoulos W."/>
            <person name="Pangilinan J."/>
            <person name="LaButti K."/>
            <person name="Riley R."/>
            <person name="Lipzen A."/>
            <person name="Clum A."/>
            <person name="Drula E."/>
            <person name="Henrissat B."/>
            <person name="Kohler A."/>
            <person name="Grigoriev I.V."/>
            <person name="Martin F.M."/>
            <person name="Hacquard S."/>
        </authorList>
    </citation>
    <scope>NUCLEOTIDE SEQUENCE</scope>
    <source>
        <strain evidence="1">MPI-CAGE-CH-0243</strain>
    </source>
</reference>
<protein>
    <submittedName>
        <fullName evidence="1">Uncharacterized protein</fullName>
    </submittedName>
</protein>
<organism evidence="1 2">
    <name type="scientific">Dendryphion nanum</name>
    <dbReference type="NCBI Taxonomy" id="256645"/>
    <lineage>
        <taxon>Eukaryota</taxon>
        <taxon>Fungi</taxon>
        <taxon>Dikarya</taxon>
        <taxon>Ascomycota</taxon>
        <taxon>Pezizomycotina</taxon>
        <taxon>Dothideomycetes</taxon>
        <taxon>Pleosporomycetidae</taxon>
        <taxon>Pleosporales</taxon>
        <taxon>Torulaceae</taxon>
        <taxon>Dendryphion</taxon>
    </lineage>
</organism>
<name>A0A9P9IFP7_9PLEO</name>
<sequence>MLPSFTITSDCNILSNIKDSGRNLHNNIAMADNNYQLPAEVQNNDEDHQEMELAGADPYKELGMHFGDKASQYLPFELQDKAFKILDNFMNGGQYEDLTATILASGMPHSYRSYAYCYLVDMIKVPDALPILQRLNVEAWTISARLKAVSRGRCLAKDHENDEVLRLHEWILDQLLGYPIVALDGSVEDYKADYYDAAAEIWTLNGDESLVQIVKGYLGEDKKKRKLPDSWDVLRLDRWIKKEGAKTWPTNYTGWYEDTWFVKGLDEFFIEKTSWEKK</sequence>
<proteinExistence type="predicted"/>
<dbReference type="Proteomes" id="UP000700596">
    <property type="component" value="Unassembled WGS sequence"/>
</dbReference>
<comment type="caution">
    <text evidence="1">The sequence shown here is derived from an EMBL/GenBank/DDBJ whole genome shotgun (WGS) entry which is preliminary data.</text>
</comment>
<evidence type="ECO:0000313" key="2">
    <source>
        <dbReference type="Proteomes" id="UP000700596"/>
    </source>
</evidence>
<accession>A0A9P9IFP7</accession>
<dbReference type="EMBL" id="JAGMWT010000012">
    <property type="protein sequence ID" value="KAH7118996.1"/>
    <property type="molecule type" value="Genomic_DNA"/>
</dbReference>
<gene>
    <name evidence="1" type="ORF">B0J11DRAFT_591528</name>
</gene>
<dbReference type="AlphaFoldDB" id="A0A9P9IFP7"/>
<evidence type="ECO:0000313" key="1">
    <source>
        <dbReference type="EMBL" id="KAH7118996.1"/>
    </source>
</evidence>